<name>A0ABR1DNR4_NECAM</name>
<keyword evidence="3" id="KW-1185">Reference proteome</keyword>
<evidence type="ECO:0000313" key="2">
    <source>
        <dbReference type="EMBL" id="KAK6752079.1"/>
    </source>
</evidence>
<accession>A0ABR1DNR4</accession>
<dbReference type="EMBL" id="JAVFWL010000004">
    <property type="protein sequence ID" value="KAK6752079.1"/>
    <property type="molecule type" value="Genomic_DNA"/>
</dbReference>
<dbReference type="InterPro" id="IPR007669">
    <property type="entry name" value="Chst-1-like"/>
</dbReference>
<evidence type="ECO:0000313" key="3">
    <source>
        <dbReference type="Proteomes" id="UP001303046"/>
    </source>
</evidence>
<keyword evidence="1" id="KW-0812">Transmembrane</keyword>
<dbReference type="Pfam" id="PF03567">
    <property type="entry name" value="Sulfotransfer_2"/>
    <property type="match status" value="1"/>
</dbReference>
<dbReference type="Proteomes" id="UP001303046">
    <property type="component" value="Unassembled WGS sequence"/>
</dbReference>
<evidence type="ECO:0008006" key="4">
    <source>
        <dbReference type="Google" id="ProtNLM"/>
    </source>
</evidence>
<keyword evidence="1" id="KW-1133">Transmembrane helix</keyword>
<comment type="caution">
    <text evidence="2">The sequence shown here is derived from an EMBL/GenBank/DDBJ whole genome shotgun (WGS) entry which is preliminary data.</text>
</comment>
<dbReference type="PANTHER" id="PTHR22900">
    <property type="entry name" value="PROTEIN CBG14245-RELATED"/>
    <property type="match status" value="1"/>
</dbReference>
<protein>
    <recommendedName>
        <fullName evidence="4">Core-2/I-Branching enzyme</fullName>
    </recommendedName>
</protein>
<gene>
    <name evidence="2" type="primary">Necator_chrIV.g16775</name>
    <name evidence="2" type="ORF">RB195_003478</name>
</gene>
<dbReference type="PANTHER" id="PTHR22900:SF5">
    <property type="entry name" value="PROTEIN CBG14245"/>
    <property type="match status" value="1"/>
</dbReference>
<evidence type="ECO:0000256" key="1">
    <source>
        <dbReference type="SAM" id="Phobius"/>
    </source>
</evidence>
<keyword evidence="1" id="KW-0472">Membrane</keyword>
<organism evidence="2 3">
    <name type="scientific">Necator americanus</name>
    <name type="common">Human hookworm</name>
    <dbReference type="NCBI Taxonomy" id="51031"/>
    <lineage>
        <taxon>Eukaryota</taxon>
        <taxon>Metazoa</taxon>
        <taxon>Ecdysozoa</taxon>
        <taxon>Nematoda</taxon>
        <taxon>Chromadorea</taxon>
        <taxon>Rhabditida</taxon>
        <taxon>Rhabditina</taxon>
        <taxon>Rhabditomorpha</taxon>
        <taxon>Strongyloidea</taxon>
        <taxon>Ancylostomatidae</taxon>
        <taxon>Bunostominae</taxon>
        <taxon>Necator</taxon>
    </lineage>
</organism>
<sequence length="370" mass="42813">MQFFSRVHVISQESSRCLKLEDVLDKDNHSRWLTSTMKVVCSVDNKIFLPILLLVVLVMIAFSFRQFTAVPDEPIKIDLTFEPLSEEKIAKAAESYRAQERTIQSGMQGLNNLQLFTEKNSDPLPQRKFVGLSATEMCETGKADCVTPFARIRPLIVTAPNYHMMSCITQKSMSTVMSAIFCFLIREKEFIDAGRSILREYSDIRLCEGRNEFQSINAMRRGFHLSDQDMDQWRFTVVTREPVDRFLSGFIDRCIRVGDSCFGCKTNMTCFLEEEYKRALEYAFADKYGLLKPSLTLEDLHIFPLNWRCNMEEFYGKYEFIRYSNDPGGTLLADLKPLLQRQNTLKRSLPSSRFHLCVIKDSGILDQLHR</sequence>
<dbReference type="InterPro" id="IPR005331">
    <property type="entry name" value="Sulfotransferase"/>
</dbReference>
<proteinExistence type="predicted"/>
<feature type="transmembrane region" description="Helical" evidence="1">
    <location>
        <begin position="47"/>
        <end position="64"/>
    </location>
</feature>
<reference evidence="2 3" key="1">
    <citation type="submission" date="2023-08" db="EMBL/GenBank/DDBJ databases">
        <title>A Necator americanus chromosomal reference genome.</title>
        <authorList>
            <person name="Ilik V."/>
            <person name="Petrzelkova K.J."/>
            <person name="Pardy F."/>
            <person name="Fuh T."/>
            <person name="Niatou-Singa F.S."/>
            <person name="Gouil Q."/>
            <person name="Baker L."/>
            <person name="Ritchie M.E."/>
            <person name="Jex A.R."/>
            <person name="Gazzola D."/>
            <person name="Li H."/>
            <person name="Toshio Fujiwara R."/>
            <person name="Zhan B."/>
            <person name="Aroian R.V."/>
            <person name="Pafco B."/>
            <person name="Schwarz E.M."/>
        </authorList>
    </citation>
    <scope>NUCLEOTIDE SEQUENCE [LARGE SCALE GENOMIC DNA]</scope>
    <source>
        <strain evidence="2 3">Aroian</strain>
        <tissue evidence="2">Whole animal</tissue>
    </source>
</reference>